<dbReference type="Gene3D" id="2.40.128.520">
    <property type="match status" value="1"/>
</dbReference>
<proteinExistence type="predicted"/>
<sequence length="200" mass="21212">MTAPIHRLATFALVAAIAGATCGRPNAARAAEPFGTWLTEDGRARVRTERCGSDATRLCGYVVWGREPNGEDGKPKIDRHNPDPARQARPQLGHQLLLGLKPNAEGRFEGKIYNADNGKTYDVTVWSEQPSALTVKGCMLVFCASQSWKRVADLVPGQLQGPTDGQGGPRSEPEWASGGGRAGATPAGKPSAYGVPAHAR</sequence>
<organism evidence="3 4">
    <name type="scientific">Methylobacterium oryzae</name>
    <dbReference type="NCBI Taxonomy" id="334852"/>
    <lineage>
        <taxon>Bacteria</taxon>
        <taxon>Pseudomonadati</taxon>
        <taxon>Pseudomonadota</taxon>
        <taxon>Alphaproteobacteria</taxon>
        <taxon>Hyphomicrobiales</taxon>
        <taxon>Methylobacteriaceae</taxon>
        <taxon>Methylobacterium</taxon>
    </lineage>
</organism>
<name>A0ABU7TR97_9HYPH</name>
<dbReference type="InterPro" id="IPR019223">
    <property type="entry name" value="DUF2147"/>
</dbReference>
<accession>A0ABU7TR97</accession>
<dbReference type="PANTHER" id="PTHR36919:SF2">
    <property type="entry name" value="BLL6627 PROTEIN"/>
    <property type="match status" value="1"/>
</dbReference>
<dbReference type="RefSeq" id="WP_331302760.1">
    <property type="nucleotide sequence ID" value="NZ_MLCA01000009.1"/>
</dbReference>
<protein>
    <recommendedName>
        <fullName evidence="2">DUF2147 domain-containing protein</fullName>
    </recommendedName>
</protein>
<feature type="region of interest" description="Disordered" evidence="1">
    <location>
        <begin position="156"/>
        <end position="200"/>
    </location>
</feature>
<dbReference type="Pfam" id="PF09917">
    <property type="entry name" value="DUF2147"/>
    <property type="match status" value="1"/>
</dbReference>
<evidence type="ECO:0000259" key="2">
    <source>
        <dbReference type="Pfam" id="PF09917"/>
    </source>
</evidence>
<dbReference type="PANTHER" id="PTHR36919">
    <property type="entry name" value="BLR1215 PROTEIN"/>
    <property type="match status" value="1"/>
</dbReference>
<dbReference type="Proteomes" id="UP001355206">
    <property type="component" value="Unassembled WGS sequence"/>
</dbReference>
<evidence type="ECO:0000313" key="3">
    <source>
        <dbReference type="EMBL" id="MEE7492225.1"/>
    </source>
</evidence>
<reference evidence="3 4" key="1">
    <citation type="journal article" date="2012" name="Genet. Mol. Biol.">
        <title>Analysis of 16S rRNA and mxaF genes revealing insights into Methylobacterium niche-specific plant association.</title>
        <authorList>
            <person name="Dourado M.N."/>
            <person name="Andreote F.D."/>
            <person name="Dini-Andreote F."/>
            <person name="Conti R."/>
            <person name="Araujo J.M."/>
            <person name="Araujo W.L."/>
        </authorList>
    </citation>
    <scope>NUCLEOTIDE SEQUENCE [LARGE SCALE GENOMIC DNA]</scope>
    <source>
        <strain evidence="3 4">TC3-10</strain>
    </source>
</reference>
<keyword evidence="4" id="KW-1185">Reference proteome</keyword>
<comment type="caution">
    <text evidence="3">The sequence shown here is derived from an EMBL/GenBank/DDBJ whole genome shotgun (WGS) entry which is preliminary data.</text>
</comment>
<evidence type="ECO:0000256" key="1">
    <source>
        <dbReference type="SAM" id="MobiDB-lite"/>
    </source>
</evidence>
<feature type="domain" description="DUF2147" evidence="2">
    <location>
        <begin position="35"/>
        <end position="150"/>
    </location>
</feature>
<dbReference type="EMBL" id="MLCA01000009">
    <property type="protein sequence ID" value="MEE7492225.1"/>
    <property type="molecule type" value="Genomic_DNA"/>
</dbReference>
<evidence type="ECO:0000313" key="4">
    <source>
        <dbReference type="Proteomes" id="UP001355206"/>
    </source>
</evidence>
<gene>
    <name evidence="3" type="ORF">MOTC310_17780</name>
</gene>